<dbReference type="Proteomes" id="UP000002217">
    <property type="component" value="Chromosome"/>
</dbReference>
<dbReference type="eggNOG" id="COG4467">
    <property type="taxonomic scope" value="Bacteria"/>
</dbReference>
<dbReference type="EMBL" id="CP001720">
    <property type="protein sequence ID" value="ACV61066.1"/>
    <property type="molecule type" value="Genomic_DNA"/>
</dbReference>
<keyword evidence="5" id="KW-0236">DNA replication inhibitor</keyword>
<dbReference type="RefSeq" id="WP_012813518.1">
    <property type="nucleotide sequence ID" value="NC_013216.1"/>
</dbReference>
<evidence type="ECO:0000256" key="4">
    <source>
        <dbReference type="ARBA" id="ARBA00022833"/>
    </source>
</evidence>
<protein>
    <recommendedName>
        <fullName evidence="9">DNA replication initiation control protein YabA</fullName>
    </recommendedName>
</protein>
<dbReference type="GO" id="GO:0046872">
    <property type="term" value="F:metal ion binding"/>
    <property type="evidence" value="ECO:0007669"/>
    <property type="project" value="UniProtKB-KW"/>
</dbReference>
<dbReference type="STRING" id="485916.Dtox_0103"/>
<gene>
    <name evidence="7" type="ordered locus">Dtox_0103</name>
</gene>
<feature type="coiled-coil region" evidence="6">
    <location>
        <begin position="1"/>
        <end position="42"/>
    </location>
</feature>
<dbReference type="KEGG" id="dae:Dtox_0103"/>
<evidence type="ECO:0000256" key="2">
    <source>
        <dbReference type="ARBA" id="ARBA00022705"/>
    </source>
</evidence>
<evidence type="ECO:0008006" key="9">
    <source>
        <dbReference type="Google" id="ProtNLM"/>
    </source>
</evidence>
<name>C8W2R0_DESAS</name>
<reference evidence="7 8" key="1">
    <citation type="journal article" date="2009" name="Stand. Genomic Sci.">
        <title>Complete genome sequence of Desulfotomaculum acetoxidans type strain (5575).</title>
        <authorList>
            <person name="Spring S."/>
            <person name="Lapidus A."/>
            <person name="Schroder M."/>
            <person name="Gleim D."/>
            <person name="Sims D."/>
            <person name="Meincke L."/>
            <person name="Glavina Del Rio T."/>
            <person name="Tice H."/>
            <person name="Copeland A."/>
            <person name="Cheng J.F."/>
            <person name="Lucas S."/>
            <person name="Chen F."/>
            <person name="Nolan M."/>
            <person name="Bruce D."/>
            <person name="Goodwin L."/>
            <person name="Pitluck S."/>
            <person name="Ivanova N."/>
            <person name="Mavromatis K."/>
            <person name="Mikhailova N."/>
            <person name="Pati A."/>
            <person name="Chen A."/>
            <person name="Palaniappan K."/>
            <person name="Land M."/>
            <person name="Hauser L."/>
            <person name="Chang Y.J."/>
            <person name="Jeffries C.D."/>
            <person name="Chain P."/>
            <person name="Saunders E."/>
            <person name="Brettin T."/>
            <person name="Detter J.C."/>
            <person name="Goker M."/>
            <person name="Bristow J."/>
            <person name="Eisen J.A."/>
            <person name="Markowitz V."/>
            <person name="Hugenholtz P."/>
            <person name="Kyrpides N.C."/>
            <person name="Klenk H.P."/>
            <person name="Han C."/>
        </authorList>
    </citation>
    <scope>NUCLEOTIDE SEQUENCE [LARGE SCALE GENOMIC DNA]</scope>
    <source>
        <strain evidence="8">ATCC 49208 / DSM 771 / VKM B-1644</strain>
    </source>
</reference>
<dbReference type="HOGENOM" id="CLU_157169_0_0_9"/>
<keyword evidence="1" id="KW-0963">Cytoplasm</keyword>
<dbReference type="GO" id="GO:0006260">
    <property type="term" value="P:DNA replication"/>
    <property type="evidence" value="ECO:0007669"/>
    <property type="project" value="UniProtKB-KW"/>
</dbReference>
<dbReference type="AlphaFoldDB" id="C8W2R0"/>
<organism evidence="7 8">
    <name type="scientific">Desulfofarcimen acetoxidans (strain ATCC 49208 / DSM 771 / KCTC 5769 / VKM B-1644 / 5575)</name>
    <name type="common">Desulfotomaculum acetoxidans</name>
    <dbReference type="NCBI Taxonomy" id="485916"/>
    <lineage>
        <taxon>Bacteria</taxon>
        <taxon>Bacillati</taxon>
        <taxon>Bacillota</taxon>
        <taxon>Clostridia</taxon>
        <taxon>Eubacteriales</taxon>
        <taxon>Peptococcaceae</taxon>
        <taxon>Desulfofarcimen</taxon>
    </lineage>
</organism>
<evidence type="ECO:0000256" key="5">
    <source>
        <dbReference type="ARBA" id="ARBA00022880"/>
    </source>
</evidence>
<evidence type="ECO:0000313" key="7">
    <source>
        <dbReference type="EMBL" id="ACV61066.1"/>
    </source>
</evidence>
<keyword evidence="4" id="KW-0862">Zinc</keyword>
<proteinExistence type="predicted"/>
<dbReference type="OrthoDB" id="2112130at2"/>
<dbReference type="PIRSF" id="PIRSF021439">
    <property type="entry name" value="DUF972"/>
    <property type="match status" value="1"/>
</dbReference>
<dbReference type="Pfam" id="PF06156">
    <property type="entry name" value="YabA"/>
    <property type="match status" value="1"/>
</dbReference>
<accession>C8W2R0</accession>
<keyword evidence="8" id="KW-1185">Reference proteome</keyword>
<evidence type="ECO:0000256" key="3">
    <source>
        <dbReference type="ARBA" id="ARBA00022723"/>
    </source>
</evidence>
<keyword evidence="6" id="KW-0175">Coiled coil</keyword>
<dbReference type="InterPro" id="IPR010377">
    <property type="entry name" value="YabA"/>
</dbReference>
<keyword evidence="3" id="KW-0479">Metal-binding</keyword>
<evidence type="ECO:0000256" key="1">
    <source>
        <dbReference type="ARBA" id="ARBA00022490"/>
    </source>
</evidence>
<evidence type="ECO:0000313" key="8">
    <source>
        <dbReference type="Proteomes" id="UP000002217"/>
    </source>
</evidence>
<dbReference type="GO" id="GO:0008156">
    <property type="term" value="P:negative regulation of DNA replication"/>
    <property type="evidence" value="ECO:0007669"/>
    <property type="project" value="UniProtKB-KW"/>
</dbReference>
<keyword evidence="2" id="KW-0235">DNA replication</keyword>
<sequence length="111" mass="12569">MLSLAQLMKRSQEKLQELSRDIQELSVRVYALEEENANLRRELALSCYNSEQVNNSAAGDREDVGIGLKNLITIYDRGFHICNLSFGLERSNDCLFCQALLQKSGAEQKNT</sequence>
<evidence type="ECO:0000256" key="6">
    <source>
        <dbReference type="SAM" id="Coils"/>
    </source>
</evidence>